<dbReference type="EMBL" id="LQMQ01000020">
    <property type="protein sequence ID" value="KUO41477.1"/>
    <property type="molecule type" value="Genomic_DNA"/>
</dbReference>
<dbReference type="Proteomes" id="UP000074294">
    <property type="component" value="Unassembled WGS sequence"/>
</dbReference>
<organism evidence="1 2">
    <name type="scientific">Hadarchaeum yellowstonense</name>
    <dbReference type="NCBI Taxonomy" id="1776334"/>
    <lineage>
        <taxon>Archaea</taxon>
        <taxon>Methanobacteriati</taxon>
        <taxon>Candidatus Hadarchaeota</taxon>
        <taxon>Candidatus Hadarchaeia</taxon>
        <taxon>Candidatus Hadarchaeales</taxon>
        <taxon>Candidatus Hadarchaeaceae</taxon>
        <taxon>Candidatus Hadarchaeum</taxon>
    </lineage>
</organism>
<accession>A0A147JY93</accession>
<protein>
    <submittedName>
        <fullName evidence="1">Uncharacterized protein</fullName>
    </submittedName>
</protein>
<comment type="caution">
    <text evidence="1">The sequence shown here is derived from an EMBL/GenBank/DDBJ whole genome shotgun (WGS) entry which is preliminary data.</text>
</comment>
<sequence length="152" mass="16910">MRILLEVVVRESAFAELPEYRLWDEDGRRVLAVVQIPRSEQRSPLADALLSLPYLFNQFASAGVKEVGWKGYIPSGRLRPASAWLLYGEVREPDLAEARAKALDIARSNGIRLDPDPAEGKVGKLGELDLAGLLNSDNKTVQKDQSVRSRLK</sequence>
<proteinExistence type="predicted"/>
<evidence type="ECO:0000313" key="2">
    <source>
        <dbReference type="Proteomes" id="UP000074294"/>
    </source>
</evidence>
<dbReference type="AlphaFoldDB" id="A0A147JY93"/>
<evidence type="ECO:0000313" key="1">
    <source>
        <dbReference type="EMBL" id="KUO41477.1"/>
    </source>
</evidence>
<reference evidence="1 2" key="1">
    <citation type="journal article" date="2016" name="Nat. Microbiol.">
        <title>Genomic inference of the metabolism of cosmopolitan subsurface Archaea, Hadesarchaea.</title>
        <authorList>
            <person name="Baker B.J."/>
            <person name="Saw J.H."/>
            <person name="Lind A.E."/>
            <person name="Lazar C.S."/>
            <person name="Hinrichs K.-U."/>
            <person name="Teske A.P."/>
            <person name="Ettema T.J."/>
        </authorList>
    </citation>
    <scope>NUCLEOTIDE SEQUENCE [LARGE SCALE GENOMIC DNA]</scope>
</reference>
<name>A0A147JY93_HADYE</name>
<gene>
    <name evidence="1" type="ORF">APZ16_07280</name>
</gene>